<dbReference type="GO" id="GO:0005737">
    <property type="term" value="C:cytoplasm"/>
    <property type="evidence" value="ECO:0007669"/>
    <property type="project" value="TreeGrafter"/>
</dbReference>
<dbReference type="GO" id="GO:1990189">
    <property type="term" value="F:protein N-terminal-serine acetyltransferase activity"/>
    <property type="evidence" value="ECO:0007669"/>
    <property type="project" value="TreeGrafter"/>
</dbReference>
<organism evidence="2 3">
    <name type="scientific">Taibaiella lutea</name>
    <dbReference type="NCBI Taxonomy" id="2608001"/>
    <lineage>
        <taxon>Bacteria</taxon>
        <taxon>Pseudomonadati</taxon>
        <taxon>Bacteroidota</taxon>
        <taxon>Chitinophagia</taxon>
        <taxon>Chitinophagales</taxon>
        <taxon>Chitinophagaceae</taxon>
        <taxon>Taibaiella</taxon>
    </lineage>
</organism>
<reference evidence="2 3" key="1">
    <citation type="submission" date="2019-09" db="EMBL/GenBank/DDBJ databases">
        <title>Genome sequence and assembly of Taibaiella sp.</title>
        <authorList>
            <person name="Chhetri G."/>
        </authorList>
    </citation>
    <scope>NUCLEOTIDE SEQUENCE [LARGE SCALE GENOMIC DNA]</scope>
    <source>
        <strain evidence="2 3">KVB11</strain>
    </source>
</reference>
<keyword evidence="3" id="KW-1185">Reference proteome</keyword>
<evidence type="ECO:0000313" key="3">
    <source>
        <dbReference type="Proteomes" id="UP000323632"/>
    </source>
</evidence>
<dbReference type="GO" id="GO:0008999">
    <property type="term" value="F:protein-N-terminal-alanine acetyltransferase activity"/>
    <property type="evidence" value="ECO:0007669"/>
    <property type="project" value="TreeGrafter"/>
</dbReference>
<dbReference type="PANTHER" id="PTHR43441">
    <property type="entry name" value="RIBOSOMAL-PROTEIN-SERINE ACETYLTRANSFERASE"/>
    <property type="match status" value="1"/>
</dbReference>
<comment type="caution">
    <text evidence="2">The sequence shown here is derived from an EMBL/GenBank/DDBJ whole genome shotgun (WGS) entry which is preliminary data.</text>
</comment>
<dbReference type="InterPro" id="IPR016181">
    <property type="entry name" value="Acyl_CoA_acyltransferase"/>
</dbReference>
<sequence length="180" mass="20547">MASSNIIETPRLLIRMDTAADYIRFVKEYDDATLKQYFGWDDALLAAAKEKVSGGLHTYRTSVMFAHFIEKASGTIIGDFAFHNWFPMHNRSEIGYAMRNDVFKNKGFMKEAIRPLIDYGFEQLNLNRMEAFIGPNNIASQKTVQSVGFKQEGVLKEHFNVNGKLQDSLVFALLKSEYKS</sequence>
<proteinExistence type="predicted"/>
<feature type="domain" description="N-acetyltransferase" evidence="1">
    <location>
        <begin position="12"/>
        <end position="176"/>
    </location>
</feature>
<accession>A0A5M6CQR2</accession>
<dbReference type="Proteomes" id="UP000323632">
    <property type="component" value="Unassembled WGS sequence"/>
</dbReference>
<dbReference type="InterPro" id="IPR000182">
    <property type="entry name" value="GNAT_dom"/>
</dbReference>
<dbReference type="PANTHER" id="PTHR43441:SF11">
    <property type="entry name" value="RIBOSOMAL-PROTEIN-SERINE ACETYLTRANSFERASE"/>
    <property type="match status" value="1"/>
</dbReference>
<protein>
    <submittedName>
        <fullName evidence="2">GNAT family N-acetyltransferase</fullName>
    </submittedName>
</protein>
<dbReference type="SUPFAM" id="SSF55729">
    <property type="entry name" value="Acyl-CoA N-acyltransferases (Nat)"/>
    <property type="match status" value="1"/>
</dbReference>
<dbReference type="PROSITE" id="PS51186">
    <property type="entry name" value="GNAT"/>
    <property type="match status" value="1"/>
</dbReference>
<dbReference type="InterPro" id="IPR051908">
    <property type="entry name" value="Ribosomal_N-acetyltransferase"/>
</dbReference>
<dbReference type="EMBL" id="VWSH01000001">
    <property type="protein sequence ID" value="KAA5536282.1"/>
    <property type="molecule type" value="Genomic_DNA"/>
</dbReference>
<gene>
    <name evidence="2" type="ORF">F0919_01035</name>
</gene>
<dbReference type="Pfam" id="PF13302">
    <property type="entry name" value="Acetyltransf_3"/>
    <property type="match status" value="1"/>
</dbReference>
<keyword evidence="2" id="KW-0808">Transferase</keyword>
<dbReference type="AlphaFoldDB" id="A0A5M6CQR2"/>
<dbReference type="RefSeq" id="WP_150030855.1">
    <property type="nucleotide sequence ID" value="NZ_VWSH01000001.1"/>
</dbReference>
<evidence type="ECO:0000313" key="2">
    <source>
        <dbReference type="EMBL" id="KAA5536282.1"/>
    </source>
</evidence>
<name>A0A5M6CQR2_9BACT</name>
<evidence type="ECO:0000259" key="1">
    <source>
        <dbReference type="PROSITE" id="PS51186"/>
    </source>
</evidence>
<dbReference type="Gene3D" id="3.40.630.30">
    <property type="match status" value="1"/>
</dbReference>